<evidence type="ECO:0000256" key="2">
    <source>
        <dbReference type="ARBA" id="ARBA00022679"/>
    </source>
</evidence>
<gene>
    <name evidence="4" type="ORF">NE863_02960</name>
</gene>
<organism evidence="4 5">
    <name type="scientific">Ensifer adhaerens</name>
    <name type="common">Sinorhizobium morelense</name>
    <dbReference type="NCBI Taxonomy" id="106592"/>
    <lineage>
        <taxon>Bacteria</taxon>
        <taxon>Pseudomonadati</taxon>
        <taxon>Pseudomonadota</taxon>
        <taxon>Alphaproteobacteria</taxon>
        <taxon>Hyphomicrobiales</taxon>
        <taxon>Rhizobiaceae</taxon>
        <taxon>Sinorhizobium/Ensifer group</taxon>
        <taxon>Ensifer</taxon>
    </lineage>
</organism>
<dbReference type="Gene3D" id="3.90.550.10">
    <property type="entry name" value="Spore Coat Polysaccharide Biosynthesis Protein SpsA, Chain A"/>
    <property type="match status" value="1"/>
</dbReference>
<evidence type="ECO:0000313" key="4">
    <source>
        <dbReference type="EMBL" id="USJ23964.1"/>
    </source>
</evidence>
<accession>A0A9Q9DA86</accession>
<dbReference type="Pfam" id="PF01501">
    <property type="entry name" value="Glyco_transf_8"/>
    <property type="match status" value="1"/>
</dbReference>
<keyword evidence="1" id="KW-0328">Glycosyltransferase</keyword>
<dbReference type="Proteomes" id="UP001055460">
    <property type="component" value="Chromosome"/>
</dbReference>
<evidence type="ECO:0000256" key="3">
    <source>
        <dbReference type="ARBA" id="ARBA00022723"/>
    </source>
</evidence>
<dbReference type="PANTHER" id="PTHR13778:SF47">
    <property type="entry name" value="LIPOPOLYSACCHARIDE 1,3-GALACTOSYLTRANSFERASE"/>
    <property type="match status" value="1"/>
</dbReference>
<protein>
    <submittedName>
        <fullName evidence="4">Glycosyltransferase family 8 protein</fullName>
    </submittedName>
</protein>
<evidence type="ECO:0000313" key="5">
    <source>
        <dbReference type="Proteomes" id="UP001055460"/>
    </source>
</evidence>
<dbReference type="InterPro" id="IPR002495">
    <property type="entry name" value="Glyco_trans_8"/>
</dbReference>
<dbReference type="InterPro" id="IPR050748">
    <property type="entry name" value="Glycosyltrans_8_dom-fam"/>
</dbReference>
<evidence type="ECO:0000256" key="1">
    <source>
        <dbReference type="ARBA" id="ARBA00022676"/>
    </source>
</evidence>
<dbReference type="GO" id="GO:0016757">
    <property type="term" value="F:glycosyltransferase activity"/>
    <property type="evidence" value="ECO:0007669"/>
    <property type="project" value="UniProtKB-KW"/>
</dbReference>
<keyword evidence="2" id="KW-0808">Transferase</keyword>
<dbReference type="RefSeq" id="WP_090294741.1">
    <property type="nucleotide sequence ID" value="NZ_CAXURO020000001.1"/>
</dbReference>
<proteinExistence type="predicted"/>
<reference evidence="4" key="1">
    <citation type="submission" date="2022-06" db="EMBL/GenBank/DDBJ databases">
        <title>Physiological and biochemical characterization and genomic elucidation of a strain of the genus Ensifer adhaerens M8 that combines arsenic oxidation and chromium reduction.</title>
        <authorList>
            <person name="Li X."/>
            <person name="Yu c."/>
        </authorList>
    </citation>
    <scope>NUCLEOTIDE SEQUENCE</scope>
    <source>
        <strain evidence="4">M8</strain>
    </source>
</reference>
<dbReference type="CDD" id="cd04194">
    <property type="entry name" value="GT8_A4GalT_like"/>
    <property type="match status" value="1"/>
</dbReference>
<sequence length="278" mass="31774">MIVACSIDRRFAELAGVMLYSFEKNGGIPDAQVFILGDGLRASDKEMLQACAKRKLCFIDVEGDILSKISGLKTTSYWSRATYARLYLPELLADRHDRLLYLDADTLIKKSLAPLADLSFEGRAVAAVPYDDPTRFNPSLGREANTPYFNAGVLLVDIDAWNAQDYTARIARLLQARSFDFLDQDVLNLTTEGNFVHLPGHWNAQKGWEDYSQASIVHFTHAKPNTKECEHPEKATFLEYRKQTPWRSARLITNRDRRIRTLLLSIRKKWQWLSAFAR</sequence>
<keyword evidence="3" id="KW-0479">Metal-binding</keyword>
<dbReference type="SUPFAM" id="SSF53448">
    <property type="entry name" value="Nucleotide-diphospho-sugar transferases"/>
    <property type="match status" value="1"/>
</dbReference>
<dbReference type="EMBL" id="CP098807">
    <property type="protein sequence ID" value="USJ23964.1"/>
    <property type="molecule type" value="Genomic_DNA"/>
</dbReference>
<dbReference type="PANTHER" id="PTHR13778">
    <property type="entry name" value="GLYCOSYLTRANSFERASE 8 DOMAIN-CONTAINING PROTEIN"/>
    <property type="match status" value="1"/>
</dbReference>
<dbReference type="GO" id="GO:0046872">
    <property type="term" value="F:metal ion binding"/>
    <property type="evidence" value="ECO:0007669"/>
    <property type="project" value="UniProtKB-KW"/>
</dbReference>
<dbReference type="InterPro" id="IPR029044">
    <property type="entry name" value="Nucleotide-diphossugar_trans"/>
</dbReference>
<dbReference type="AlphaFoldDB" id="A0A9Q9DA86"/>
<name>A0A9Q9DA86_ENSAD</name>